<name>A0A2N5NB50_9BACL</name>
<gene>
    <name evidence="2" type="ORF">B8V81_1796</name>
</gene>
<dbReference type="AlphaFoldDB" id="A0A2N5NB50"/>
<dbReference type="SUPFAM" id="SSF51735">
    <property type="entry name" value="NAD(P)-binding Rossmann-fold domains"/>
    <property type="match status" value="1"/>
</dbReference>
<evidence type="ECO:0000313" key="3">
    <source>
        <dbReference type="Proteomes" id="UP000234789"/>
    </source>
</evidence>
<dbReference type="GO" id="GO:0005737">
    <property type="term" value="C:cytoplasm"/>
    <property type="evidence" value="ECO:0007669"/>
    <property type="project" value="TreeGrafter"/>
</dbReference>
<proteinExistence type="predicted"/>
<dbReference type="SMART" id="SM00822">
    <property type="entry name" value="PKS_KR"/>
    <property type="match status" value="1"/>
</dbReference>
<dbReference type="InterPro" id="IPR051468">
    <property type="entry name" value="Fungal_SecMetab_SDRs"/>
</dbReference>
<dbReference type="InterPro" id="IPR057326">
    <property type="entry name" value="KR_dom"/>
</dbReference>
<dbReference type="PANTHER" id="PTHR43544:SF33">
    <property type="entry name" value="C-FACTOR"/>
    <property type="match status" value="1"/>
</dbReference>
<dbReference type="InterPro" id="IPR002347">
    <property type="entry name" value="SDR_fam"/>
</dbReference>
<dbReference type="Pfam" id="PF00106">
    <property type="entry name" value="adh_short"/>
    <property type="match status" value="1"/>
</dbReference>
<sequence>MNILITGAGRGLGLELAAECLGRGHHVLAGLRRPEQPSPEFRALADQHGERLEPVRLDVADEAGIAELAARLSGQGRQLGAIVNNAAVLEARETPIERLDLAFMESTMDINLYGPMRVAKHLLPLLTEPDAALINISSEAGSMTNAYPGDYPYTLSKAAMNLLTEQLSRVLAERGAIALSVHPGWMRTDMGGEQAKLDPRESARGIADLIERRVEAPPGFRFVDYLGRPMAI</sequence>
<dbReference type="InterPro" id="IPR036291">
    <property type="entry name" value="NAD(P)-bd_dom_sf"/>
</dbReference>
<dbReference type="RefSeq" id="WP_101808170.1">
    <property type="nucleotide sequence ID" value="NZ_NFEZ01000003.1"/>
</dbReference>
<dbReference type="PANTHER" id="PTHR43544">
    <property type="entry name" value="SHORT-CHAIN DEHYDROGENASE/REDUCTASE"/>
    <property type="match status" value="1"/>
</dbReference>
<comment type="caution">
    <text evidence="2">The sequence shown here is derived from an EMBL/GenBank/DDBJ whole genome shotgun (WGS) entry which is preliminary data.</text>
</comment>
<evidence type="ECO:0000313" key="2">
    <source>
        <dbReference type="EMBL" id="PLT47572.1"/>
    </source>
</evidence>
<protein>
    <submittedName>
        <fullName evidence="2">Short-chain dehydrogenase/reductase SDR</fullName>
    </submittedName>
</protein>
<dbReference type="Gene3D" id="3.40.50.720">
    <property type="entry name" value="NAD(P)-binding Rossmann-like Domain"/>
    <property type="match status" value="1"/>
</dbReference>
<evidence type="ECO:0000259" key="1">
    <source>
        <dbReference type="SMART" id="SM00822"/>
    </source>
</evidence>
<accession>A0A2N5NB50</accession>
<dbReference type="EMBL" id="NFEZ01000003">
    <property type="protein sequence ID" value="PLT47572.1"/>
    <property type="molecule type" value="Genomic_DNA"/>
</dbReference>
<dbReference type="CDD" id="cd05325">
    <property type="entry name" value="carb_red_sniffer_like_SDR_c"/>
    <property type="match status" value="1"/>
</dbReference>
<dbReference type="PRINTS" id="PR00081">
    <property type="entry name" value="GDHRDH"/>
</dbReference>
<keyword evidence="3" id="KW-1185">Reference proteome</keyword>
<organism evidence="2 3">
    <name type="scientific">Paenibacillus pasadenensis</name>
    <dbReference type="NCBI Taxonomy" id="217090"/>
    <lineage>
        <taxon>Bacteria</taxon>
        <taxon>Bacillati</taxon>
        <taxon>Bacillota</taxon>
        <taxon>Bacilli</taxon>
        <taxon>Bacillales</taxon>
        <taxon>Paenibacillaceae</taxon>
        <taxon>Paenibacillus</taxon>
    </lineage>
</organism>
<dbReference type="Proteomes" id="UP000234789">
    <property type="component" value="Unassembled WGS sequence"/>
</dbReference>
<reference evidence="2 3" key="1">
    <citation type="submission" date="2017-05" db="EMBL/GenBank/DDBJ databases">
        <title>Functional genome analysis of Paenibacillus pasadenensis strain R16: insights on endophytic life style and antifungal activity.</title>
        <authorList>
            <person name="Passera A."/>
            <person name="Marcolungo L."/>
            <person name="Casati P."/>
            <person name="Brasca M."/>
            <person name="Quaglino F."/>
            <person name="Delledonne M."/>
        </authorList>
    </citation>
    <scope>NUCLEOTIDE SEQUENCE [LARGE SCALE GENOMIC DNA]</scope>
    <source>
        <strain evidence="2 3">R16</strain>
    </source>
</reference>
<dbReference type="GO" id="GO:0016491">
    <property type="term" value="F:oxidoreductase activity"/>
    <property type="evidence" value="ECO:0007669"/>
    <property type="project" value="TreeGrafter"/>
</dbReference>
<feature type="domain" description="Ketoreductase" evidence="1">
    <location>
        <begin position="1"/>
        <end position="188"/>
    </location>
</feature>